<dbReference type="GO" id="GO:0016783">
    <property type="term" value="F:sulfurtransferase activity"/>
    <property type="evidence" value="ECO:0007669"/>
    <property type="project" value="InterPro"/>
</dbReference>
<dbReference type="InterPro" id="IPR018317">
    <property type="entry name" value="QueC"/>
</dbReference>
<dbReference type="SUPFAM" id="SSF52402">
    <property type="entry name" value="Adenine nucleotide alpha hydrolases-like"/>
    <property type="match status" value="1"/>
</dbReference>
<dbReference type="InterPro" id="IPR052188">
    <property type="entry name" value="Ni-pincer_cofactor_biosynth"/>
</dbReference>
<dbReference type="Proteomes" id="UP000824214">
    <property type="component" value="Unassembled WGS sequence"/>
</dbReference>
<dbReference type="CDD" id="cd01990">
    <property type="entry name" value="LarE-like"/>
    <property type="match status" value="1"/>
</dbReference>
<dbReference type="Pfam" id="PF06508">
    <property type="entry name" value="QueC"/>
    <property type="match status" value="1"/>
</dbReference>
<sequence>MELRDFFQECPKVALGFSGGVDSAYLLYAALDHGAQVRPYFIKTAFQPQFELEDARRLCAQLGVELTVVELDVLQVPGVAENPPDRCYHCKRALFGRLRQQAQADGYTVLIDGTNASDDAGDRPGMRALGELSVRSPLRECGITKAQVRALSKEAGLFTWDKPAYACLATRVPTGEAITPETLRKV</sequence>
<feature type="non-terminal residue" evidence="1">
    <location>
        <position position="186"/>
    </location>
</feature>
<dbReference type="EMBL" id="DWXZ01000143">
    <property type="protein sequence ID" value="HJB37787.1"/>
    <property type="molecule type" value="Genomic_DNA"/>
</dbReference>
<evidence type="ECO:0000313" key="1">
    <source>
        <dbReference type="EMBL" id="HJB37787.1"/>
    </source>
</evidence>
<gene>
    <name evidence="1" type="primary">larE</name>
    <name evidence="1" type="ORF">H9942_06930</name>
</gene>
<proteinExistence type="predicted"/>
<dbReference type="PANTHER" id="PTHR43169">
    <property type="entry name" value="EXSB FAMILY PROTEIN"/>
    <property type="match status" value="1"/>
</dbReference>
<dbReference type="AlphaFoldDB" id="A0A9D2RYT3"/>
<name>A0A9D2RYT3_9FIRM</name>
<dbReference type="NCBIfam" id="TIGR00268">
    <property type="entry name" value="ATP-dependent sacrificial sulfur transferase LarE"/>
    <property type="match status" value="1"/>
</dbReference>
<keyword evidence="1" id="KW-0808">Transferase</keyword>
<dbReference type="PANTHER" id="PTHR43169:SF2">
    <property type="entry name" value="NAD_GMP SYNTHASE DOMAIN-CONTAINING PROTEIN"/>
    <property type="match status" value="1"/>
</dbReference>
<reference evidence="1" key="1">
    <citation type="journal article" date="2021" name="PeerJ">
        <title>Extensive microbial diversity within the chicken gut microbiome revealed by metagenomics and culture.</title>
        <authorList>
            <person name="Gilroy R."/>
            <person name="Ravi A."/>
            <person name="Getino M."/>
            <person name="Pursley I."/>
            <person name="Horton D.L."/>
            <person name="Alikhan N.F."/>
            <person name="Baker D."/>
            <person name="Gharbi K."/>
            <person name="Hall N."/>
            <person name="Watson M."/>
            <person name="Adriaenssens E.M."/>
            <person name="Foster-Nyarko E."/>
            <person name="Jarju S."/>
            <person name="Secka A."/>
            <person name="Antonio M."/>
            <person name="Oren A."/>
            <person name="Chaudhuri R.R."/>
            <person name="La Ragione R."/>
            <person name="Hildebrand F."/>
            <person name="Pallen M.J."/>
        </authorList>
    </citation>
    <scope>NUCLEOTIDE SEQUENCE</scope>
    <source>
        <strain evidence="1">ChiBcolR8-3208</strain>
    </source>
</reference>
<dbReference type="InterPro" id="IPR005232">
    <property type="entry name" value="LarE"/>
</dbReference>
<comment type="caution">
    <text evidence="1">The sequence shown here is derived from an EMBL/GenBank/DDBJ whole genome shotgun (WGS) entry which is preliminary data.</text>
</comment>
<protein>
    <submittedName>
        <fullName evidence="1">ATP-dependent sacrificial sulfur transferase LarE</fullName>
    </submittedName>
</protein>
<dbReference type="Gene3D" id="3.40.50.620">
    <property type="entry name" value="HUPs"/>
    <property type="match status" value="1"/>
</dbReference>
<organism evidence="1 2">
    <name type="scientific">Candidatus Acutalibacter ornithocaccae</name>
    <dbReference type="NCBI Taxonomy" id="2838416"/>
    <lineage>
        <taxon>Bacteria</taxon>
        <taxon>Bacillati</taxon>
        <taxon>Bacillota</taxon>
        <taxon>Clostridia</taxon>
        <taxon>Eubacteriales</taxon>
        <taxon>Acutalibacteraceae</taxon>
        <taxon>Acutalibacter</taxon>
    </lineage>
</organism>
<accession>A0A9D2RYT3</accession>
<evidence type="ECO:0000313" key="2">
    <source>
        <dbReference type="Proteomes" id="UP000824214"/>
    </source>
</evidence>
<reference evidence="1" key="2">
    <citation type="submission" date="2021-04" db="EMBL/GenBank/DDBJ databases">
        <authorList>
            <person name="Gilroy R."/>
        </authorList>
    </citation>
    <scope>NUCLEOTIDE SEQUENCE</scope>
    <source>
        <strain evidence="1">ChiBcolR8-3208</strain>
    </source>
</reference>
<dbReference type="InterPro" id="IPR014729">
    <property type="entry name" value="Rossmann-like_a/b/a_fold"/>
</dbReference>